<name>A0A6A6QQK3_9PEZI</name>
<keyword evidence="4" id="KW-1185">Reference proteome</keyword>
<feature type="region of interest" description="Disordered" evidence="1">
    <location>
        <begin position="151"/>
        <end position="189"/>
    </location>
</feature>
<keyword evidence="2" id="KW-1133">Transmembrane helix</keyword>
<evidence type="ECO:0000256" key="2">
    <source>
        <dbReference type="SAM" id="Phobius"/>
    </source>
</evidence>
<proteinExistence type="predicted"/>
<keyword evidence="2" id="KW-0812">Transmembrane</keyword>
<sequence>MISYVVMNQLSPPKIAFLFLSLFVISTVAPALQNFTVLLPPGTTNHGNPELLCTPPGWTDIATFYVGNYLTHALTVVHMPGEETPSWIINALASLLFPPFGLYRGLRAIWTKAAFAKSDLQKAARSGALCMVVRSSSWRPIQDTEMANAILLSPEDQAPVEKGTKAEPRAARPHHQDDEPNRSTPEDTEGLLASDTAQETIHLSDIPLKTDGPVLQRVHVCVFAAPWSYCRYEGPESANSRTVRSSPDLPEGYKLVIVPPDTPIRPLNVDNGDNIISCSHDWVTGLIAVAQAIFAIVTLWQSRGDQVQRYGYAAFGLTVAPYATMSFVNLLGTLMRPDFDAVYLVGSPAMLEARSRVKGSPEGYFPGTVAELEVDETFNFQSHNVNPRMRFMKHPLEFKASNGILEVHSPELNVLYGSAVKETEMPKSTTTTQTTEISETIS</sequence>
<dbReference type="Proteomes" id="UP000799750">
    <property type="component" value="Unassembled WGS sequence"/>
</dbReference>
<dbReference type="EMBL" id="MU004190">
    <property type="protein sequence ID" value="KAF2494436.1"/>
    <property type="molecule type" value="Genomic_DNA"/>
</dbReference>
<evidence type="ECO:0000313" key="4">
    <source>
        <dbReference type="Proteomes" id="UP000799750"/>
    </source>
</evidence>
<feature type="transmembrane region" description="Helical" evidence="2">
    <location>
        <begin position="282"/>
        <end position="300"/>
    </location>
</feature>
<dbReference type="AlphaFoldDB" id="A0A6A6QQK3"/>
<protein>
    <submittedName>
        <fullName evidence="3">Uncharacterized protein</fullName>
    </submittedName>
</protein>
<evidence type="ECO:0000313" key="3">
    <source>
        <dbReference type="EMBL" id="KAF2494436.1"/>
    </source>
</evidence>
<gene>
    <name evidence="3" type="ORF">BU16DRAFT_487543</name>
</gene>
<feature type="compositionally biased region" description="Basic and acidic residues" evidence="1">
    <location>
        <begin position="162"/>
        <end position="185"/>
    </location>
</feature>
<organism evidence="3 4">
    <name type="scientific">Lophium mytilinum</name>
    <dbReference type="NCBI Taxonomy" id="390894"/>
    <lineage>
        <taxon>Eukaryota</taxon>
        <taxon>Fungi</taxon>
        <taxon>Dikarya</taxon>
        <taxon>Ascomycota</taxon>
        <taxon>Pezizomycotina</taxon>
        <taxon>Dothideomycetes</taxon>
        <taxon>Pleosporomycetidae</taxon>
        <taxon>Mytilinidiales</taxon>
        <taxon>Mytilinidiaceae</taxon>
        <taxon>Lophium</taxon>
    </lineage>
</organism>
<evidence type="ECO:0000256" key="1">
    <source>
        <dbReference type="SAM" id="MobiDB-lite"/>
    </source>
</evidence>
<dbReference type="OrthoDB" id="5406607at2759"/>
<feature type="transmembrane region" description="Helical" evidence="2">
    <location>
        <begin position="312"/>
        <end position="332"/>
    </location>
</feature>
<reference evidence="3" key="1">
    <citation type="journal article" date="2020" name="Stud. Mycol.">
        <title>101 Dothideomycetes genomes: a test case for predicting lifestyles and emergence of pathogens.</title>
        <authorList>
            <person name="Haridas S."/>
            <person name="Albert R."/>
            <person name="Binder M."/>
            <person name="Bloem J."/>
            <person name="Labutti K."/>
            <person name="Salamov A."/>
            <person name="Andreopoulos B."/>
            <person name="Baker S."/>
            <person name="Barry K."/>
            <person name="Bills G."/>
            <person name="Bluhm B."/>
            <person name="Cannon C."/>
            <person name="Castanera R."/>
            <person name="Culley D."/>
            <person name="Daum C."/>
            <person name="Ezra D."/>
            <person name="Gonzalez J."/>
            <person name="Henrissat B."/>
            <person name="Kuo A."/>
            <person name="Liang C."/>
            <person name="Lipzen A."/>
            <person name="Lutzoni F."/>
            <person name="Magnuson J."/>
            <person name="Mondo S."/>
            <person name="Nolan M."/>
            <person name="Ohm R."/>
            <person name="Pangilinan J."/>
            <person name="Park H.-J."/>
            <person name="Ramirez L."/>
            <person name="Alfaro M."/>
            <person name="Sun H."/>
            <person name="Tritt A."/>
            <person name="Yoshinaga Y."/>
            <person name="Zwiers L.-H."/>
            <person name="Turgeon B."/>
            <person name="Goodwin S."/>
            <person name="Spatafora J."/>
            <person name="Crous P."/>
            <person name="Grigoriev I."/>
        </authorList>
    </citation>
    <scope>NUCLEOTIDE SEQUENCE</scope>
    <source>
        <strain evidence="3">CBS 269.34</strain>
    </source>
</reference>
<feature type="non-terminal residue" evidence="3">
    <location>
        <position position="442"/>
    </location>
</feature>
<accession>A0A6A6QQK3</accession>
<keyword evidence="2" id="KW-0472">Membrane</keyword>